<comment type="caution">
    <text evidence="2">The sequence shown here is derived from an EMBL/GenBank/DDBJ whole genome shotgun (WGS) entry which is preliminary data.</text>
</comment>
<dbReference type="Proteomes" id="UP000740605">
    <property type="component" value="Unassembled WGS sequence"/>
</dbReference>
<sequence length="275" mass="30313">MDVSAWVARHGGVARVRTLRDAGASRFAIAQARERGALVSVTRGWVCVPEADDLLAGAARRGVVISCVTQASRLGLWVLDGDGRPHVGASPHAGRAPTAEAVVHRHRPVVPRHPDALVDPVENVLVLVAQCQAFEAALAVWESALRQAKVAPDVLQRLALPPRARRVLDAAEIWSDSGLETFVVPRLRWLRLTLRRQVWIAGHRIDLLIGERLVLQIDGAHHTGRQREEDIAHDAALMLLGYHVVRVGYRQILEEWASVQDVIMRAVAQGLHRVR</sequence>
<reference evidence="2 3" key="1">
    <citation type="submission" date="2021-03" db="EMBL/GenBank/DDBJ databases">
        <title>Microbacterium pauli sp. nov., isolated from microfiltered milk.</title>
        <authorList>
            <person name="Bellassi P."/>
            <person name="Fontana A."/>
            <person name="Callegari M.L."/>
            <person name="Lorenzo M."/>
            <person name="Cappa F."/>
        </authorList>
    </citation>
    <scope>NUCLEOTIDE SEQUENCE [LARGE SCALE GENOMIC DNA]</scope>
    <source>
        <strain evidence="2 3">DSM 18909</strain>
    </source>
</reference>
<evidence type="ECO:0000259" key="1">
    <source>
        <dbReference type="Pfam" id="PF04480"/>
    </source>
</evidence>
<dbReference type="Gene3D" id="3.40.960.10">
    <property type="entry name" value="VSR Endonuclease"/>
    <property type="match status" value="1"/>
</dbReference>
<evidence type="ECO:0000313" key="2">
    <source>
        <dbReference type="EMBL" id="MBT8796529.1"/>
    </source>
</evidence>
<dbReference type="RefSeq" id="WP_215485789.1">
    <property type="nucleotide sequence ID" value="NZ_BAAAPJ010000001.1"/>
</dbReference>
<gene>
    <name evidence="2" type="ORF">J0P97_00370</name>
</gene>
<dbReference type="Pfam" id="PF04480">
    <property type="entry name" value="DUF559"/>
    <property type="match status" value="1"/>
</dbReference>
<organism evidence="2 3">
    <name type="scientific">Microbacterium flavum</name>
    <dbReference type="NCBI Taxonomy" id="415216"/>
    <lineage>
        <taxon>Bacteria</taxon>
        <taxon>Bacillati</taxon>
        <taxon>Actinomycetota</taxon>
        <taxon>Actinomycetes</taxon>
        <taxon>Micrococcales</taxon>
        <taxon>Microbacteriaceae</taxon>
        <taxon>Microbacterium</taxon>
    </lineage>
</organism>
<accession>A0ABS5XPS9</accession>
<feature type="domain" description="DUF559" evidence="1">
    <location>
        <begin position="191"/>
        <end position="267"/>
    </location>
</feature>
<evidence type="ECO:0000313" key="3">
    <source>
        <dbReference type="Proteomes" id="UP000740605"/>
    </source>
</evidence>
<name>A0ABS5XPS9_9MICO</name>
<proteinExistence type="predicted"/>
<dbReference type="InterPro" id="IPR007569">
    <property type="entry name" value="DUF559"/>
</dbReference>
<keyword evidence="3" id="KW-1185">Reference proteome</keyword>
<dbReference type="EMBL" id="JAFLHG010000001">
    <property type="protein sequence ID" value="MBT8796529.1"/>
    <property type="molecule type" value="Genomic_DNA"/>
</dbReference>
<protein>
    <submittedName>
        <fullName evidence="2">DUF559 domain-containing protein</fullName>
    </submittedName>
</protein>